<dbReference type="Gene3D" id="1.10.10.10">
    <property type="entry name" value="Winged helix-like DNA-binding domain superfamily/Winged helix DNA-binding domain"/>
    <property type="match status" value="1"/>
</dbReference>
<keyword evidence="6" id="KW-1185">Reference proteome</keyword>
<evidence type="ECO:0000256" key="1">
    <source>
        <dbReference type="ARBA" id="ARBA00023015"/>
    </source>
</evidence>
<evidence type="ECO:0000256" key="2">
    <source>
        <dbReference type="ARBA" id="ARBA00023125"/>
    </source>
</evidence>
<dbReference type="RefSeq" id="WP_175533035.1">
    <property type="nucleotide sequence ID" value="NZ_FOMT01000006.1"/>
</dbReference>
<dbReference type="PANTHER" id="PTHR42756">
    <property type="entry name" value="TRANSCRIPTIONAL REGULATOR, MARR"/>
    <property type="match status" value="1"/>
</dbReference>
<keyword evidence="2 5" id="KW-0238">DNA-binding</keyword>
<gene>
    <name evidence="5" type="ORF">SAMN05216378_5545</name>
</gene>
<evidence type="ECO:0000313" key="5">
    <source>
        <dbReference type="EMBL" id="SFF22254.1"/>
    </source>
</evidence>
<dbReference type="PRINTS" id="PR00598">
    <property type="entry name" value="HTHMARR"/>
</dbReference>
<organism evidence="5 6">
    <name type="scientific">Paenibacillus catalpae</name>
    <dbReference type="NCBI Taxonomy" id="1045775"/>
    <lineage>
        <taxon>Bacteria</taxon>
        <taxon>Bacillati</taxon>
        <taxon>Bacillota</taxon>
        <taxon>Bacilli</taxon>
        <taxon>Bacillales</taxon>
        <taxon>Paenibacillaceae</taxon>
        <taxon>Paenibacillus</taxon>
    </lineage>
</organism>
<dbReference type="GO" id="GO:0003677">
    <property type="term" value="F:DNA binding"/>
    <property type="evidence" value="ECO:0007669"/>
    <property type="project" value="UniProtKB-KW"/>
</dbReference>
<dbReference type="InterPro" id="IPR000835">
    <property type="entry name" value="HTH_MarR-typ"/>
</dbReference>
<dbReference type="InterPro" id="IPR036388">
    <property type="entry name" value="WH-like_DNA-bd_sf"/>
</dbReference>
<dbReference type="PANTHER" id="PTHR42756:SF1">
    <property type="entry name" value="TRANSCRIPTIONAL REPRESSOR OF EMRAB OPERON"/>
    <property type="match status" value="1"/>
</dbReference>
<name>A0A1I2GWE3_9BACL</name>
<dbReference type="SMART" id="SM00347">
    <property type="entry name" value="HTH_MARR"/>
    <property type="match status" value="1"/>
</dbReference>
<dbReference type="Pfam" id="PF01047">
    <property type="entry name" value="MarR"/>
    <property type="match status" value="1"/>
</dbReference>
<dbReference type="Proteomes" id="UP000198855">
    <property type="component" value="Unassembled WGS sequence"/>
</dbReference>
<proteinExistence type="predicted"/>
<sequence>MVIDNEMLGQIIRRYEGAHFTVERRLAAMFRDLMPEELTFDQSSTLRYLRTVGVCTSTELADTFCVGKSSITAIITRLFDKQLLERLPDEKDRRVTLLRLTEEGERMADAVERKIQELIAKYLQHFDEEEALAFIETYEKLAMVMSQPPGDGEELEKK</sequence>
<dbReference type="STRING" id="1045775.SAMN05216378_5545"/>
<evidence type="ECO:0000313" key="6">
    <source>
        <dbReference type="Proteomes" id="UP000198855"/>
    </source>
</evidence>
<dbReference type="EMBL" id="FOMT01000006">
    <property type="protein sequence ID" value="SFF22254.1"/>
    <property type="molecule type" value="Genomic_DNA"/>
</dbReference>
<reference evidence="6" key="1">
    <citation type="submission" date="2016-10" db="EMBL/GenBank/DDBJ databases">
        <authorList>
            <person name="Varghese N."/>
            <person name="Submissions S."/>
        </authorList>
    </citation>
    <scope>NUCLEOTIDE SEQUENCE [LARGE SCALE GENOMIC DNA]</scope>
    <source>
        <strain evidence="6">CGMCC 1.10784</strain>
    </source>
</reference>
<protein>
    <submittedName>
        <fullName evidence="5">DNA-binding transcriptional regulator, MarR family</fullName>
    </submittedName>
</protein>
<keyword evidence="1" id="KW-0805">Transcription regulation</keyword>
<dbReference type="PROSITE" id="PS50995">
    <property type="entry name" value="HTH_MARR_2"/>
    <property type="match status" value="1"/>
</dbReference>
<dbReference type="InterPro" id="IPR036390">
    <property type="entry name" value="WH_DNA-bd_sf"/>
</dbReference>
<feature type="domain" description="HTH marR-type" evidence="4">
    <location>
        <begin position="5"/>
        <end position="143"/>
    </location>
</feature>
<dbReference type="GO" id="GO:0003700">
    <property type="term" value="F:DNA-binding transcription factor activity"/>
    <property type="evidence" value="ECO:0007669"/>
    <property type="project" value="InterPro"/>
</dbReference>
<accession>A0A1I2GWE3</accession>
<evidence type="ECO:0000259" key="4">
    <source>
        <dbReference type="PROSITE" id="PS50995"/>
    </source>
</evidence>
<evidence type="ECO:0000256" key="3">
    <source>
        <dbReference type="ARBA" id="ARBA00023163"/>
    </source>
</evidence>
<keyword evidence="3" id="KW-0804">Transcription</keyword>
<dbReference type="SUPFAM" id="SSF46785">
    <property type="entry name" value="Winged helix' DNA-binding domain"/>
    <property type="match status" value="1"/>
</dbReference>
<dbReference type="AlphaFoldDB" id="A0A1I2GWE3"/>